<dbReference type="GO" id="GO:0002098">
    <property type="term" value="P:tRNA wobble uridine modification"/>
    <property type="evidence" value="ECO:0007669"/>
    <property type="project" value="TreeGrafter"/>
</dbReference>
<dbReference type="EMBL" id="PSQJ01000001">
    <property type="protein sequence ID" value="PTL86999.1"/>
    <property type="molecule type" value="Genomic_DNA"/>
</dbReference>
<gene>
    <name evidence="8" type="primary">mnmE</name>
    <name evidence="8" type="synonym">trmE</name>
    <name evidence="11" type="ORF">C4617_00925</name>
</gene>
<dbReference type="EC" id="3.6.-.-" evidence="8"/>
<dbReference type="SMART" id="SM00382">
    <property type="entry name" value="AAA"/>
    <property type="match status" value="1"/>
</dbReference>
<dbReference type="InterPro" id="IPR027417">
    <property type="entry name" value="P-loop_NTPase"/>
</dbReference>
<keyword evidence="5 8" id="KW-0460">Magnesium</keyword>
<dbReference type="NCBIfam" id="TIGR00450">
    <property type="entry name" value="mnmE_trmE_thdF"/>
    <property type="match status" value="1"/>
</dbReference>
<name>A0A2T4VYY9_9HYPH</name>
<dbReference type="InterPro" id="IPR031168">
    <property type="entry name" value="G_TrmE"/>
</dbReference>
<keyword evidence="8" id="KW-0963">Cytoplasm</keyword>
<dbReference type="InterPro" id="IPR025867">
    <property type="entry name" value="MnmE_helical"/>
</dbReference>
<dbReference type="InterPro" id="IPR027266">
    <property type="entry name" value="TrmE/GcvT-like"/>
</dbReference>
<feature type="domain" description="TrmE-type G" evidence="10">
    <location>
        <begin position="219"/>
        <end position="363"/>
    </location>
</feature>
<dbReference type="PROSITE" id="PS51709">
    <property type="entry name" value="G_TRME"/>
    <property type="match status" value="1"/>
</dbReference>
<dbReference type="PANTHER" id="PTHR42714:SF2">
    <property type="entry name" value="TRNA MODIFICATION GTPASE GTPBP3, MITOCHONDRIAL"/>
    <property type="match status" value="1"/>
</dbReference>
<dbReference type="InterPro" id="IPR003593">
    <property type="entry name" value="AAA+_ATPase"/>
</dbReference>
<dbReference type="InterPro" id="IPR004520">
    <property type="entry name" value="GTPase_MnmE"/>
</dbReference>
<evidence type="ECO:0000313" key="12">
    <source>
        <dbReference type="Proteomes" id="UP000240811"/>
    </source>
</evidence>
<dbReference type="SUPFAM" id="SSF52540">
    <property type="entry name" value="P-loop containing nucleoside triphosphate hydrolases"/>
    <property type="match status" value="1"/>
</dbReference>
<evidence type="ECO:0000313" key="11">
    <source>
        <dbReference type="EMBL" id="PTL86999.1"/>
    </source>
</evidence>
<feature type="binding site" evidence="8">
    <location>
        <position position="253"/>
    </location>
    <ligand>
        <name>K(+)</name>
        <dbReference type="ChEBI" id="CHEBI:29103"/>
    </ligand>
</feature>
<dbReference type="CDD" id="cd04164">
    <property type="entry name" value="trmE"/>
    <property type="match status" value="1"/>
</dbReference>
<dbReference type="SUPFAM" id="SSF116878">
    <property type="entry name" value="TrmE connector domain"/>
    <property type="match status" value="1"/>
</dbReference>
<keyword evidence="8" id="KW-0479">Metal-binding</keyword>
<keyword evidence="7 8" id="KW-0342">GTP-binding</keyword>
<sequence length="439" mass="48967">MNNKKKTIFALSSGSTPSAVSIIRLSGQSCFHACEIICKKKNPSPRTASLRFFFSSDGRILDKGLLIIFQSPKSFTGEDCAEFQIHGGTAVVNEVLKELSKIPHLRHADPGEFSRRAFENGKIDLLEAESLADLILSETEMQRRLSMEGISGSLSNLYKQWIDRLTYSRSFIEAHLDFSDEEDVQNFSTEEIWQEISLLKDEINSHVSQGKLGEIIRNGYNIVIYGHSNAGKSSLLNALARRDVAIVTDIPGTTRDIITIDLDLDGYLVKVSDTAGVRETDNIIEKEGIKRAYNAVENADLILLLQEISSKTKVTFPDNGDFIFIGTKKDLYTGDFNDYDILISTVMGTGLEELINKIKDIISNKFKKHSMSIPSHKRHLEHLLQATKHLEQALDDAGYGFDVVAENLRLASVSLGRIMGNVDVEQLLDIIFSKFCIGK</sequence>
<evidence type="ECO:0000256" key="1">
    <source>
        <dbReference type="ARBA" id="ARBA00011043"/>
    </source>
</evidence>
<dbReference type="FunFam" id="3.30.1360.120:FF:000007">
    <property type="entry name" value="tRNA modification GTPase GTPBP3, mitochondrial"/>
    <property type="match status" value="1"/>
</dbReference>
<feature type="binding site" evidence="8">
    <location>
        <position position="82"/>
    </location>
    <ligand>
        <name>(6S)-5-formyl-5,6,7,8-tetrahydrofolate</name>
        <dbReference type="ChEBI" id="CHEBI:57457"/>
    </ligand>
</feature>
<keyword evidence="2 8" id="KW-0819">tRNA processing</keyword>
<dbReference type="Pfam" id="PF12631">
    <property type="entry name" value="MnmE_helical"/>
    <property type="match status" value="1"/>
</dbReference>
<evidence type="ECO:0000256" key="4">
    <source>
        <dbReference type="ARBA" id="ARBA00022801"/>
    </source>
</evidence>
<evidence type="ECO:0000256" key="3">
    <source>
        <dbReference type="ARBA" id="ARBA00022741"/>
    </source>
</evidence>
<evidence type="ECO:0000256" key="6">
    <source>
        <dbReference type="ARBA" id="ARBA00022958"/>
    </source>
</evidence>
<feature type="binding site" evidence="8">
    <location>
        <position position="122"/>
    </location>
    <ligand>
        <name>(6S)-5-formyl-5,6,7,8-tetrahydrofolate</name>
        <dbReference type="ChEBI" id="CHEBI:57457"/>
    </ligand>
</feature>
<dbReference type="Gene3D" id="3.40.50.300">
    <property type="entry name" value="P-loop containing nucleotide triphosphate hydrolases"/>
    <property type="match status" value="1"/>
</dbReference>
<dbReference type="Gene3D" id="3.30.1360.120">
    <property type="entry name" value="Probable tRNA modification gtpase trme, domain 1"/>
    <property type="match status" value="1"/>
</dbReference>
<dbReference type="NCBIfam" id="TIGR00231">
    <property type="entry name" value="small_GTP"/>
    <property type="match status" value="1"/>
</dbReference>
<feature type="binding site" evidence="8">
    <location>
        <position position="248"/>
    </location>
    <ligand>
        <name>K(+)</name>
        <dbReference type="ChEBI" id="CHEBI:29103"/>
    </ligand>
</feature>
<evidence type="ECO:0000256" key="5">
    <source>
        <dbReference type="ARBA" id="ARBA00022842"/>
    </source>
</evidence>
<feature type="binding site" evidence="8">
    <location>
        <position position="250"/>
    </location>
    <ligand>
        <name>K(+)</name>
        <dbReference type="ChEBI" id="CHEBI:29103"/>
    </ligand>
</feature>
<dbReference type="NCBIfam" id="NF003661">
    <property type="entry name" value="PRK05291.1-3"/>
    <property type="match status" value="1"/>
</dbReference>
<comment type="subunit">
    <text evidence="8">Homodimer. Heterotetramer of two MnmE and two MnmG subunits.</text>
</comment>
<dbReference type="GO" id="GO:0030488">
    <property type="term" value="P:tRNA methylation"/>
    <property type="evidence" value="ECO:0007669"/>
    <property type="project" value="TreeGrafter"/>
</dbReference>
<dbReference type="PANTHER" id="PTHR42714">
    <property type="entry name" value="TRNA MODIFICATION GTPASE GTPBP3"/>
    <property type="match status" value="1"/>
</dbReference>
<dbReference type="Pfam" id="PF01926">
    <property type="entry name" value="MMR_HSR1"/>
    <property type="match status" value="1"/>
</dbReference>
<dbReference type="GO" id="GO:0005525">
    <property type="term" value="F:GTP binding"/>
    <property type="evidence" value="ECO:0007669"/>
    <property type="project" value="UniProtKB-UniRule"/>
</dbReference>
<feature type="binding site" evidence="8">
    <location>
        <position position="229"/>
    </location>
    <ligand>
        <name>K(+)</name>
        <dbReference type="ChEBI" id="CHEBI:29103"/>
    </ligand>
</feature>
<dbReference type="GO" id="GO:0005737">
    <property type="term" value="C:cytoplasm"/>
    <property type="evidence" value="ECO:0007669"/>
    <property type="project" value="UniProtKB-SubCell"/>
</dbReference>
<feature type="binding site" evidence="8">
    <location>
        <begin position="273"/>
        <end position="276"/>
    </location>
    <ligand>
        <name>GTP</name>
        <dbReference type="ChEBI" id="CHEBI:37565"/>
    </ligand>
</feature>
<dbReference type="GO" id="GO:0003924">
    <property type="term" value="F:GTPase activity"/>
    <property type="evidence" value="ECO:0007669"/>
    <property type="project" value="UniProtKB-UniRule"/>
</dbReference>
<dbReference type="InterPro" id="IPR018948">
    <property type="entry name" value="GTP-bd_TrmE_N"/>
</dbReference>
<feature type="binding site" evidence="8">
    <location>
        <begin position="248"/>
        <end position="254"/>
    </location>
    <ligand>
        <name>GTP</name>
        <dbReference type="ChEBI" id="CHEBI:37565"/>
    </ligand>
</feature>
<feature type="binding site" evidence="8">
    <location>
        <position position="254"/>
    </location>
    <ligand>
        <name>Mg(2+)</name>
        <dbReference type="ChEBI" id="CHEBI:18420"/>
    </ligand>
</feature>
<keyword evidence="4 8" id="KW-0378">Hydrolase</keyword>
<feature type="binding site" evidence="8">
    <location>
        <position position="24"/>
    </location>
    <ligand>
        <name>(6S)-5-formyl-5,6,7,8-tetrahydrofolate</name>
        <dbReference type="ChEBI" id="CHEBI:57457"/>
    </ligand>
</feature>
<comment type="caution">
    <text evidence="11">The sequence shown here is derived from an EMBL/GenBank/DDBJ whole genome shotgun (WGS) entry which is preliminary data.</text>
</comment>
<comment type="subcellular location">
    <subcellularLocation>
        <location evidence="8">Cytoplasm</location>
    </subcellularLocation>
</comment>
<feature type="binding site" evidence="8">
    <location>
        <position position="233"/>
    </location>
    <ligand>
        <name>Mg(2+)</name>
        <dbReference type="ChEBI" id="CHEBI:18420"/>
    </ligand>
</feature>
<proteinExistence type="inferred from homology"/>
<comment type="cofactor">
    <cofactor evidence="8">
        <name>K(+)</name>
        <dbReference type="ChEBI" id="CHEBI:29103"/>
    </cofactor>
    <text evidence="8">Binds 1 potassium ion per subunit.</text>
</comment>
<dbReference type="HAMAP" id="MF_00379">
    <property type="entry name" value="GTPase_MnmE"/>
    <property type="match status" value="1"/>
</dbReference>
<dbReference type="CDD" id="cd14858">
    <property type="entry name" value="TrmE_N"/>
    <property type="match status" value="1"/>
</dbReference>
<comment type="caution">
    <text evidence="8">Lacks conserved residue(s) required for the propagation of feature annotation.</text>
</comment>
<keyword evidence="3 8" id="KW-0547">Nucleotide-binding</keyword>
<dbReference type="InterPro" id="IPR027368">
    <property type="entry name" value="MnmE_dom2"/>
</dbReference>
<feature type="binding site" evidence="8">
    <location>
        <position position="439"/>
    </location>
    <ligand>
        <name>(6S)-5-formyl-5,6,7,8-tetrahydrofolate</name>
        <dbReference type="ChEBI" id="CHEBI:57457"/>
    </ligand>
</feature>
<protein>
    <recommendedName>
        <fullName evidence="8">tRNA modification GTPase MnmE</fullName>
        <ecNumber evidence="8">3.6.-.-</ecNumber>
    </recommendedName>
</protein>
<dbReference type="InterPro" id="IPR005225">
    <property type="entry name" value="Small_GTP-bd"/>
</dbReference>
<feature type="binding site" evidence="8">
    <location>
        <begin position="229"/>
        <end position="234"/>
    </location>
    <ligand>
        <name>GTP</name>
        <dbReference type="ChEBI" id="CHEBI:37565"/>
    </ligand>
</feature>
<evidence type="ECO:0000256" key="9">
    <source>
        <dbReference type="RuleBase" id="RU003313"/>
    </source>
</evidence>
<organism evidence="11 12">
    <name type="scientific">Candidatus Liberibacter europaeus</name>
    <dbReference type="NCBI Taxonomy" id="744859"/>
    <lineage>
        <taxon>Bacteria</taxon>
        <taxon>Pseudomonadati</taxon>
        <taxon>Pseudomonadota</taxon>
        <taxon>Alphaproteobacteria</taxon>
        <taxon>Hyphomicrobiales</taxon>
        <taxon>Rhizobiaceae</taxon>
        <taxon>Liberibacter</taxon>
    </lineage>
</organism>
<reference evidence="12" key="1">
    <citation type="submission" date="2018-02" db="EMBL/GenBank/DDBJ databases">
        <title>Genome sequence of Candidatus Liberibacter europaeus.</title>
        <authorList>
            <person name="Frampton R.A."/>
            <person name="Thompson S.M."/>
            <person name="David C."/>
            <person name="Addison S.M."/>
            <person name="Smith G.R."/>
        </authorList>
    </citation>
    <scope>NUCLEOTIDE SEQUENCE [LARGE SCALE GENOMIC DNA]</scope>
</reference>
<dbReference type="Gene3D" id="1.20.120.430">
    <property type="entry name" value="tRNA modification GTPase MnmE domain 2"/>
    <property type="match status" value="1"/>
</dbReference>
<dbReference type="InterPro" id="IPR006073">
    <property type="entry name" value="GTP-bd"/>
</dbReference>
<dbReference type="Proteomes" id="UP000240811">
    <property type="component" value="Unassembled WGS sequence"/>
</dbReference>
<evidence type="ECO:0000259" key="10">
    <source>
        <dbReference type="PROSITE" id="PS51709"/>
    </source>
</evidence>
<keyword evidence="6 8" id="KW-0630">Potassium</keyword>
<accession>A0A2T4VYY9</accession>
<evidence type="ECO:0000256" key="8">
    <source>
        <dbReference type="HAMAP-Rule" id="MF_00379"/>
    </source>
</evidence>
<dbReference type="AlphaFoldDB" id="A0A2T4VYY9"/>
<evidence type="ECO:0000256" key="7">
    <source>
        <dbReference type="ARBA" id="ARBA00023134"/>
    </source>
</evidence>
<dbReference type="GO" id="GO:0046872">
    <property type="term" value="F:metal ion binding"/>
    <property type="evidence" value="ECO:0007669"/>
    <property type="project" value="UniProtKB-KW"/>
</dbReference>
<comment type="function">
    <text evidence="8">Exhibits a very high intrinsic GTPase hydrolysis rate. Involved in the addition of a carboxymethylaminomethyl (cmnm) group at the wobble position (U34) of certain tRNAs, forming tRNA-cmnm(5)s(2)U34.</text>
</comment>
<dbReference type="PRINTS" id="PR00449">
    <property type="entry name" value="RASTRNSFRMNG"/>
</dbReference>
<evidence type="ECO:0000256" key="2">
    <source>
        <dbReference type="ARBA" id="ARBA00022694"/>
    </source>
</evidence>
<comment type="similarity">
    <text evidence="1 8 9">Belongs to the TRAFAC class TrmE-Era-EngA-EngB-Septin-like GTPase superfamily. TrmE GTPase family.</text>
</comment>
<dbReference type="Pfam" id="PF10396">
    <property type="entry name" value="TrmE_N"/>
    <property type="match status" value="1"/>
</dbReference>